<feature type="region of interest" description="Disordered" evidence="1">
    <location>
        <begin position="444"/>
        <end position="481"/>
    </location>
</feature>
<gene>
    <name evidence="3" type="ORF">FA13DRAFT_1786236</name>
</gene>
<evidence type="ECO:0000313" key="4">
    <source>
        <dbReference type="Proteomes" id="UP000298030"/>
    </source>
</evidence>
<evidence type="ECO:0000259" key="2">
    <source>
        <dbReference type="SMART" id="SM01017"/>
    </source>
</evidence>
<dbReference type="EMBL" id="QPFP01000003">
    <property type="protein sequence ID" value="TEB38465.1"/>
    <property type="molecule type" value="Genomic_DNA"/>
</dbReference>
<feature type="compositionally biased region" description="Basic and acidic residues" evidence="1">
    <location>
        <begin position="962"/>
        <end position="977"/>
    </location>
</feature>
<feature type="compositionally biased region" description="Low complexity" evidence="1">
    <location>
        <begin position="335"/>
        <end position="346"/>
    </location>
</feature>
<feature type="region of interest" description="Disordered" evidence="1">
    <location>
        <begin position="392"/>
        <end position="421"/>
    </location>
</feature>
<dbReference type="Proteomes" id="UP000298030">
    <property type="component" value="Unassembled WGS sequence"/>
</dbReference>
<feature type="compositionally biased region" description="Low complexity" evidence="1">
    <location>
        <begin position="301"/>
        <end position="314"/>
    </location>
</feature>
<feature type="compositionally biased region" description="Basic and acidic residues" evidence="1">
    <location>
        <begin position="918"/>
        <end position="928"/>
    </location>
</feature>
<sequence length="1049" mass="114987">MPVADTKPIKKSALSIRLTESAVYLRTDGPSGRPHRNAETRSSVVRGLLVLELAKPTKIESVELELVATAATAWPEGVGARRVEVSEQHQVFHASTSLNLDDPTLDWDLDDLEAGQIPGDARLPDTGPPFNGWNSQLPPTDPYPRSRRGPRQVSVDSHIYYRLPPVSQSTSHPNDDYDIPPYSPVDPASPSLASPSTSLRSPSTSTAQALERSPHHRPTLEELRSELNSSLQNYSPSRGSSASAVSLRSLSLSRRQSVNMDVLVEDEDQPSHPTQLIPPARSGSSLSRVHEERPETPSPKGSTAPSISTSSSAPSDPPGTSPVPPLQPFHDAFTSSPRPSVSSPQPEALSPPLTQRTSSVSVERRGRNRSRFSLTAVADAFREAVRSTSPIAHRFASKPSKERGGEGGLPRDALDRERSRDELFRAGSRGRTMDRGVSFELDEAAAGPSSDSSGRPWEPTVFALPGTHRTTPRLRDPIPRIFNGPHEVKERYEQKKTNGHGWKEFKKGTYTYPISFSIPSTSPPSLQADYGSVVWKLLAHVHRPGAFKSKYTATREVTVVACPTEEDTEESENIIVERHWDGQLQYLISVSGRCFWIGGVVPVTFAFMPLMKIKLHRLSVWVEEKVDYYSNMRRVVRSDTTQRFLLLSAKHEGKHPPPILPIESDDPDALIHSPLNQLLDPADDLGEMASSLMGPGPWTFHKDLKLPESCTKMHFTNKNRRANITVSHMLKVVIRVERGDDQFVDKAGKRKLFDIVVQTPVHILSCRCNPDWASLPRYEETFTSGTDVVVPNCPCQVGDIAKGKGFATPTLNDPPLASTSGGHGSDIHLGSFHAHLSIPAPLERMMSHASNDGGVSHSQVQPNEQHAHRGHHHPQPQASSSSQHYAYDPSPRLHHSSSDPIHPPSFYHNNSSPSPVRTRTDSRGHHLSQDQSHSSHPAIPVHAHETSPLDHSMRSLRSLPSTERESREARETREQTELLRAGASQFGRLVAGFEGEYNGEAPPEYAVAVAEGSAGHAGYYEGPTIGAGAVGGDVGEERGRQRGRAIQVN</sequence>
<feature type="domain" description="Arrestin C-terminal-like" evidence="2">
    <location>
        <begin position="580"/>
        <end position="768"/>
    </location>
</feature>
<dbReference type="GO" id="GO:0005829">
    <property type="term" value="C:cytosol"/>
    <property type="evidence" value="ECO:0007669"/>
    <property type="project" value="TreeGrafter"/>
</dbReference>
<feature type="region of interest" description="Disordered" evidence="1">
    <location>
        <begin position="264"/>
        <end position="367"/>
    </location>
</feature>
<dbReference type="InterPro" id="IPR050357">
    <property type="entry name" value="Arrestin_domain-protein"/>
</dbReference>
<feature type="compositionally biased region" description="Low complexity" evidence="1">
    <location>
        <begin position="188"/>
        <end position="207"/>
    </location>
</feature>
<evidence type="ECO:0000256" key="1">
    <source>
        <dbReference type="SAM" id="MobiDB-lite"/>
    </source>
</evidence>
<organism evidence="3 4">
    <name type="scientific">Coprinellus micaceus</name>
    <name type="common">Glistening ink-cap mushroom</name>
    <name type="synonym">Coprinus micaceus</name>
    <dbReference type="NCBI Taxonomy" id="71717"/>
    <lineage>
        <taxon>Eukaryota</taxon>
        <taxon>Fungi</taxon>
        <taxon>Dikarya</taxon>
        <taxon>Basidiomycota</taxon>
        <taxon>Agaricomycotina</taxon>
        <taxon>Agaricomycetes</taxon>
        <taxon>Agaricomycetidae</taxon>
        <taxon>Agaricales</taxon>
        <taxon>Agaricineae</taxon>
        <taxon>Psathyrellaceae</taxon>
        <taxon>Coprinellus</taxon>
    </lineage>
</organism>
<feature type="compositionally biased region" description="Polar residues" evidence="1">
    <location>
        <begin position="352"/>
        <end position="361"/>
    </location>
</feature>
<dbReference type="InterPro" id="IPR014756">
    <property type="entry name" value="Ig_E-set"/>
</dbReference>
<dbReference type="GO" id="GO:0031625">
    <property type="term" value="F:ubiquitin protein ligase binding"/>
    <property type="evidence" value="ECO:0007669"/>
    <property type="project" value="TreeGrafter"/>
</dbReference>
<feature type="region of interest" description="Disordered" evidence="1">
    <location>
        <begin position="1028"/>
        <end position="1049"/>
    </location>
</feature>
<protein>
    <recommendedName>
        <fullName evidence="2">Arrestin C-terminal-like domain-containing protein</fullName>
    </recommendedName>
</protein>
<feature type="compositionally biased region" description="Basic and acidic residues" evidence="1">
    <location>
        <begin position="942"/>
        <end position="953"/>
    </location>
</feature>
<dbReference type="InterPro" id="IPR011022">
    <property type="entry name" value="Arrestin_C-like"/>
</dbReference>
<feature type="region of interest" description="Disordered" evidence="1">
    <location>
        <begin position="164"/>
        <end position="217"/>
    </location>
</feature>
<proteinExistence type="predicted"/>
<accession>A0A4Y7TWB1</accession>
<dbReference type="SUPFAM" id="SSF81296">
    <property type="entry name" value="E set domains"/>
    <property type="match status" value="1"/>
</dbReference>
<dbReference type="STRING" id="71717.A0A4Y7TWB1"/>
<dbReference type="AlphaFoldDB" id="A0A4Y7TWB1"/>
<dbReference type="GO" id="GO:0030674">
    <property type="term" value="F:protein-macromolecule adaptor activity"/>
    <property type="evidence" value="ECO:0007669"/>
    <property type="project" value="TreeGrafter"/>
</dbReference>
<reference evidence="3 4" key="1">
    <citation type="journal article" date="2019" name="Nat. Ecol. Evol.">
        <title>Megaphylogeny resolves global patterns of mushroom evolution.</title>
        <authorList>
            <person name="Varga T."/>
            <person name="Krizsan K."/>
            <person name="Foldi C."/>
            <person name="Dima B."/>
            <person name="Sanchez-Garcia M."/>
            <person name="Sanchez-Ramirez S."/>
            <person name="Szollosi G.J."/>
            <person name="Szarkandi J.G."/>
            <person name="Papp V."/>
            <person name="Albert L."/>
            <person name="Andreopoulos W."/>
            <person name="Angelini C."/>
            <person name="Antonin V."/>
            <person name="Barry K.W."/>
            <person name="Bougher N.L."/>
            <person name="Buchanan P."/>
            <person name="Buyck B."/>
            <person name="Bense V."/>
            <person name="Catcheside P."/>
            <person name="Chovatia M."/>
            <person name="Cooper J."/>
            <person name="Damon W."/>
            <person name="Desjardin D."/>
            <person name="Finy P."/>
            <person name="Geml J."/>
            <person name="Haridas S."/>
            <person name="Hughes K."/>
            <person name="Justo A."/>
            <person name="Karasinski D."/>
            <person name="Kautmanova I."/>
            <person name="Kiss B."/>
            <person name="Kocsube S."/>
            <person name="Kotiranta H."/>
            <person name="LaButti K.M."/>
            <person name="Lechner B.E."/>
            <person name="Liimatainen K."/>
            <person name="Lipzen A."/>
            <person name="Lukacs Z."/>
            <person name="Mihaltcheva S."/>
            <person name="Morgado L.N."/>
            <person name="Niskanen T."/>
            <person name="Noordeloos M.E."/>
            <person name="Ohm R.A."/>
            <person name="Ortiz-Santana B."/>
            <person name="Ovrebo C."/>
            <person name="Racz N."/>
            <person name="Riley R."/>
            <person name="Savchenko A."/>
            <person name="Shiryaev A."/>
            <person name="Soop K."/>
            <person name="Spirin V."/>
            <person name="Szebenyi C."/>
            <person name="Tomsovsky M."/>
            <person name="Tulloss R.E."/>
            <person name="Uehling J."/>
            <person name="Grigoriev I.V."/>
            <person name="Vagvolgyi C."/>
            <person name="Papp T."/>
            <person name="Martin F.M."/>
            <person name="Miettinen O."/>
            <person name="Hibbett D.S."/>
            <person name="Nagy L.G."/>
        </authorList>
    </citation>
    <scope>NUCLEOTIDE SEQUENCE [LARGE SCALE GENOMIC DNA]</scope>
    <source>
        <strain evidence="3 4">FP101781</strain>
    </source>
</reference>
<dbReference type="InterPro" id="IPR011021">
    <property type="entry name" value="Arrestin-like_N"/>
</dbReference>
<dbReference type="GO" id="GO:0005886">
    <property type="term" value="C:plasma membrane"/>
    <property type="evidence" value="ECO:0007669"/>
    <property type="project" value="TreeGrafter"/>
</dbReference>
<feature type="region of interest" description="Disordered" evidence="1">
    <location>
        <begin position="846"/>
        <end position="977"/>
    </location>
</feature>
<keyword evidence="4" id="KW-1185">Reference proteome</keyword>
<feature type="compositionally biased region" description="Low complexity" evidence="1">
    <location>
        <begin position="875"/>
        <end position="887"/>
    </location>
</feature>
<dbReference type="PANTHER" id="PTHR11188">
    <property type="entry name" value="ARRESTIN DOMAIN CONTAINING PROTEIN"/>
    <property type="match status" value="1"/>
</dbReference>
<feature type="compositionally biased region" description="Pro residues" evidence="1">
    <location>
        <begin position="315"/>
        <end position="327"/>
    </location>
</feature>
<dbReference type="Gene3D" id="2.60.40.640">
    <property type="match status" value="1"/>
</dbReference>
<dbReference type="SMART" id="SM01017">
    <property type="entry name" value="Arrestin_C"/>
    <property type="match status" value="1"/>
</dbReference>
<comment type="caution">
    <text evidence="3">The sequence shown here is derived from an EMBL/GenBank/DDBJ whole genome shotgun (WGS) entry which is preliminary data.</text>
</comment>
<name>A0A4Y7TWB1_COPMI</name>
<dbReference type="Pfam" id="PF00339">
    <property type="entry name" value="Arrestin_N"/>
    <property type="match status" value="1"/>
</dbReference>
<dbReference type="PANTHER" id="PTHR11188:SF17">
    <property type="entry name" value="FI21816P1"/>
    <property type="match status" value="1"/>
</dbReference>
<evidence type="ECO:0000313" key="3">
    <source>
        <dbReference type="EMBL" id="TEB38465.1"/>
    </source>
</evidence>
<dbReference type="InterPro" id="IPR014752">
    <property type="entry name" value="Arrestin-like_C"/>
</dbReference>
<feature type="compositionally biased region" description="Basic and acidic residues" evidence="1">
    <location>
        <begin position="412"/>
        <end position="421"/>
    </location>
</feature>
<dbReference type="GO" id="GO:0070086">
    <property type="term" value="P:ubiquitin-dependent endocytosis"/>
    <property type="evidence" value="ECO:0007669"/>
    <property type="project" value="TreeGrafter"/>
</dbReference>
<feature type="compositionally biased region" description="Polar residues" evidence="1">
    <location>
        <begin position="907"/>
        <end position="917"/>
    </location>
</feature>
<feature type="region of interest" description="Disordered" evidence="1">
    <location>
        <begin position="115"/>
        <end position="152"/>
    </location>
</feature>
<dbReference type="Pfam" id="PF02752">
    <property type="entry name" value="Arrestin_C"/>
    <property type="match status" value="1"/>
</dbReference>
<dbReference type="OrthoDB" id="2238745at2759"/>